<dbReference type="InterPro" id="IPR043502">
    <property type="entry name" value="DNA/RNA_pol_sf"/>
</dbReference>
<dbReference type="EC" id="2.7.7.49" evidence="1"/>
<evidence type="ECO:0000256" key="3">
    <source>
        <dbReference type="ARBA" id="ARBA00022695"/>
    </source>
</evidence>
<dbReference type="InterPro" id="IPR041373">
    <property type="entry name" value="RT_RNaseH"/>
</dbReference>
<dbReference type="OrthoDB" id="6369662at2759"/>
<keyword evidence="4" id="KW-0540">Nuclease</keyword>
<dbReference type="InterPro" id="IPR050951">
    <property type="entry name" value="Retrovirus_Pol_polyprotein"/>
</dbReference>
<evidence type="ECO:0000256" key="7">
    <source>
        <dbReference type="ARBA" id="ARBA00022918"/>
    </source>
</evidence>
<keyword evidence="2" id="KW-0808">Transferase</keyword>
<feature type="compositionally biased region" description="Basic and acidic residues" evidence="8">
    <location>
        <begin position="788"/>
        <end position="797"/>
    </location>
</feature>
<keyword evidence="3" id="KW-0548">Nucleotidyltransferase</keyword>
<evidence type="ECO:0000256" key="2">
    <source>
        <dbReference type="ARBA" id="ARBA00022679"/>
    </source>
</evidence>
<evidence type="ECO:0000256" key="5">
    <source>
        <dbReference type="ARBA" id="ARBA00022759"/>
    </source>
</evidence>
<dbReference type="GO" id="GO:0016787">
    <property type="term" value="F:hydrolase activity"/>
    <property type="evidence" value="ECO:0007669"/>
    <property type="project" value="UniProtKB-KW"/>
</dbReference>
<dbReference type="PANTHER" id="PTHR37984:SF7">
    <property type="entry name" value="INTEGRASE CATALYTIC DOMAIN-CONTAINING PROTEIN"/>
    <property type="match status" value="1"/>
</dbReference>
<name>A0A5B7G795_PORTR</name>
<dbReference type="GO" id="GO:0004519">
    <property type="term" value="F:endonuclease activity"/>
    <property type="evidence" value="ECO:0007669"/>
    <property type="project" value="UniProtKB-KW"/>
</dbReference>
<evidence type="ECO:0000313" key="12">
    <source>
        <dbReference type="Proteomes" id="UP000324222"/>
    </source>
</evidence>
<evidence type="ECO:0000256" key="8">
    <source>
        <dbReference type="SAM" id="MobiDB-lite"/>
    </source>
</evidence>
<sequence length="811" mass="88807">MPYHRRSLAQTPRVPAPVVPRALVPVLNEAWQTITAQPAAIDELRASMAGLAAARATTAPLAPRVSPASAPEKCEAEMTPAAFKLWRRWPTQEAVQHIRLLCSPALQRTLDTRFTLDQWSALTPAIALDAVGKFVFRSSTQAVQWAEFFGAWQEPGEGVGECSQKATDCAFKCPQCSADLSEYLLVRKLMGGLRDVTLKHVEALRVICCAYEAAQRDVVPWKEAARAAGTTHSEESDGEDATPSAAAATGGSKQSVKRCNNCAAFHAPGRSLCPANTAVCRGCQKQGHYARCCRSSKKPSADPPNKVVSGLVQVYVGGPGLLSALHISPALLQRRAGLRDVTDLPLRCLGALACGITLDGRTTVQDTYFIQSAKSLFLSLDACKSRPTAPITEWSQEGIGFVILQQYCSSAVLPYCCKGGCCLALCGSRHLSTAEAGYAAVEGKALAVAWRLQKARLFLLGCPNLTVVTDPRPLVKLLGDRALTGLANPRLFRLKERTLQFRFQIKYLPGKTNTATDFLSRYPSLRVPPITDDIDLDEDIIGAVVAAVVASAEHERRVVDEGEVKRAAAGNPTYQMLAAKVLAGDWHQHKAQEVASLRPFYGMRDRLAVVHDMVTYTFDQGYVRLVIPEALRQQVAANLHAGHQGLDSMLQRARQCVYWPGIEGDLQHHRSACTECETHAPSQPSETLVTVADMFQHEGHTYMAYADRFTGWLEGQHRRRRSPRHRQNGTGPLAVPYTPLKGGDKSPAQLAAGGQLRDRVPTARWQLMVDRQWGWTLRRREVQMADSAEAREADSTQRRLPPLLPGTRVRV</sequence>
<keyword evidence="7" id="KW-0695">RNA-directed DNA polymerase</keyword>
<dbReference type="PANTHER" id="PTHR37984">
    <property type="entry name" value="PROTEIN CBG26694"/>
    <property type="match status" value="1"/>
</dbReference>
<proteinExistence type="predicted"/>
<dbReference type="Proteomes" id="UP000324222">
    <property type="component" value="Unassembled WGS sequence"/>
</dbReference>
<feature type="region of interest" description="Disordered" evidence="8">
    <location>
        <begin position="229"/>
        <end position="249"/>
    </location>
</feature>
<keyword evidence="5" id="KW-0255">Endonuclease</keyword>
<evidence type="ECO:0000313" key="11">
    <source>
        <dbReference type="EMBL" id="MPC54822.1"/>
    </source>
</evidence>
<dbReference type="Pfam" id="PF17921">
    <property type="entry name" value="Integrase_H2C2"/>
    <property type="match status" value="1"/>
</dbReference>
<feature type="region of interest" description="Disordered" evidence="8">
    <location>
        <begin position="788"/>
        <end position="811"/>
    </location>
</feature>
<protein>
    <recommendedName>
        <fullName evidence="1">RNA-directed DNA polymerase</fullName>
        <ecNumber evidence="1">2.7.7.49</ecNumber>
    </recommendedName>
</protein>
<dbReference type="Gene3D" id="1.10.340.70">
    <property type="match status" value="1"/>
</dbReference>
<reference evidence="11 12" key="1">
    <citation type="submission" date="2019-05" db="EMBL/GenBank/DDBJ databases">
        <title>Another draft genome of Portunus trituberculatus and its Hox gene families provides insights of decapod evolution.</title>
        <authorList>
            <person name="Jeong J.-H."/>
            <person name="Song I."/>
            <person name="Kim S."/>
            <person name="Choi T."/>
            <person name="Kim D."/>
            <person name="Ryu S."/>
            <person name="Kim W."/>
        </authorList>
    </citation>
    <scope>NUCLEOTIDE SEQUENCE [LARGE SCALE GENOMIC DNA]</scope>
    <source>
        <tissue evidence="11">Muscle</tissue>
    </source>
</reference>
<evidence type="ECO:0000259" key="10">
    <source>
        <dbReference type="Pfam" id="PF17921"/>
    </source>
</evidence>
<feature type="domain" description="Reverse transcriptase RNase H-like" evidence="9">
    <location>
        <begin position="392"/>
        <end position="495"/>
    </location>
</feature>
<keyword evidence="6" id="KW-0378">Hydrolase</keyword>
<dbReference type="SUPFAM" id="SSF56672">
    <property type="entry name" value="DNA/RNA polymerases"/>
    <property type="match status" value="1"/>
</dbReference>
<feature type="region of interest" description="Disordered" evidence="8">
    <location>
        <begin position="716"/>
        <end position="756"/>
    </location>
</feature>
<evidence type="ECO:0000256" key="4">
    <source>
        <dbReference type="ARBA" id="ARBA00022722"/>
    </source>
</evidence>
<dbReference type="FunFam" id="1.10.340.70:FF:000004">
    <property type="entry name" value="Retrovirus-related Pol polyprotein from transposon 297-like Protein"/>
    <property type="match status" value="1"/>
</dbReference>
<dbReference type="GO" id="GO:0003964">
    <property type="term" value="F:RNA-directed DNA polymerase activity"/>
    <property type="evidence" value="ECO:0007669"/>
    <property type="project" value="UniProtKB-KW"/>
</dbReference>
<evidence type="ECO:0000256" key="1">
    <source>
        <dbReference type="ARBA" id="ARBA00012493"/>
    </source>
</evidence>
<feature type="compositionally biased region" description="Basic residues" evidence="8">
    <location>
        <begin position="717"/>
        <end position="727"/>
    </location>
</feature>
<feature type="domain" description="Integrase zinc-binding" evidence="10">
    <location>
        <begin position="627"/>
        <end position="681"/>
    </location>
</feature>
<organism evidence="11 12">
    <name type="scientific">Portunus trituberculatus</name>
    <name type="common">Swimming crab</name>
    <name type="synonym">Neptunus trituberculatus</name>
    <dbReference type="NCBI Taxonomy" id="210409"/>
    <lineage>
        <taxon>Eukaryota</taxon>
        <taxon>Metazoa</taxon>
        <taxon>Ecdysozoa</taxon>
        <taxon>Arthropoda</taxon>
        <taxon>Crustacea</taxon>
        <taxon>Multicrustacea</taxon>
        <taxon>Malacostraca</taxon>
        <taxon>Eumalacostraca</taxon>
        <taxon>Eucarida</taxon>
        <taxon>Decapoda</taxon>
        <taxon>Pleocyemata</taxon>
        <taxon>Brachyura</taxon>
        <taxon>Eubrachyura</taxon>
        <taxon>Portunoidea</taxon>
        <taxon>Portunidae</taxon>
        <taxon>Portuninae</taxon>
        <taxon>Portunus</taxon>
    </lineage>
</organism>
<keyword evidence="12" id="KW-1185">Reference proteome</keyword>
<dbReference type="InterPro" id="IPR041588">
    <property type="entry name" value="Integrase_H2C2"/>
</dbReference>
<evidence type="ECO:0000259" key="9">
    <source>
        <dbReference type="Pfam" id="PF17917"/>
    </source>
</evidence>
<dbReference type="Pfam" id="PF17917">
    <property type="entry name" value="RT_RNaseH"/>
    <property type="match status" value="1"/>
</dbReference>
<evidence type="ECO:0000256" key="6">
    <source>
        <dbReference type="ARBA" id="ARBA00022801"/>
    </source>
</evidence>
<dbReference type="AlphaFoldDB" id="A0A5B7G795"/>
<accession>A0A5B7G795</accession>
<comment type="caution">
    <text evidence="11">The sequence shown here is derived from an EMBL/GenBank/DDBJ whole genome shotgun (WGS) entry which is preliminary data.</text>
</comment>
<gene>
    <name evidence="11" type="primary">pol_33</name>
    <name evidence="11" type="ORF">E2C01_048749</name>
</gene>
<dbReference type="EMBL" id="VSRR010012664">
    <property type="protein sequence ID" value="MPC54822.1"/>
    <property type="molecule type" value="Genomic_DNA"/>
</dbReference>